<dbReference type="Pfam" id="PF25396">
    <property type="entry name" value="ZNFX1"/>
    <property type="match status" value="1"/>
</dbReference>
<evidence type="ECO:0000256" key="4">
    <source>
        <dbReference type="ARBA" id="ARBA00022833"/>
    </source>
</evidence>
<dbReference type="SUPFAM" id="SSF52540">
    <property type="entry name" value="P-loop containing nucleoside triphosphate hydrolases"/>
    <property type="match status" value="1"/>
</dbReference>
<keyword evidence="9" id="KW-1185">Reference proteome</keyword>
<keyword evidence="4" id="KW-0862">Zinc</keyword>
<evidence type="ECO:0000256" key="2">
    <source>
        <dbReference type="ARBA" id="ARBA00022737"/>
    </source>
</evidence>
<keyword evidence="2" id="KW-0677">Repeat</keyword>
<evidence type="ECO:0000256" key="3">
    <source>
        <dbReference type="ARBA" id="ARBA00022771"/>
    </source>
</evidence>
<dbReference type="CDD" id="cd06008">
    <property type="entry name" value="NF-X1-zinc-finger"/>
    <property type="match status" value="1"/>
</dbReference>
<dbReference type="InterPro" id="IPR027417">
    <property type="entry name" value="P-loop_NTPase"/>
</dbReference>
<proteinExistence type="predicted"/>
<dbReference type="Pfam" id="PF13086">
    <property type="entry name" value="AAA_11"/>
    <property type="match status" value="2"/>
</dbReference>
<dbReference type="CDD" id="cd18808">
    <property type="entry name" value="SF1_C_Upf1"/>
    <property type="match status" value="1"/>
</dbReference>
<protein>
    <recommendedName>
        <fullName evidence="7">NF-X1-type domain-containing protein</fullName>
    </recommendedName>
</protein>
<feature type="region of interest" description="Disordered" evidence="6">
    <location>
        <begin position="740"/>
        <end position="771"/>
    </location>
</feature>
<dbReference type="EMBL" id="CAXLJM020000154">
    <property type="protein sequence ID" value="CAL8143346.1"/>
    <property type="molecule type" value="Genomic_DNA"/>
</dbReference>
<organism evidence="8 9">
    <name type="scientific">Orchesella dallaii</name>
    <dbReference type="NCBI Taxonomy" id="48710"/>
    <lineage>
        <taxon>Eukaryota</taxon>
        <taxon>Metazoa</taxon>
        <taxon>Ecdysozoa</taxon>
        <taxon>Arthropoda</taxon>
        <taxon>Hexapoda</taxon>
        <taxon>Collembola</taxon>
        <taxon>Entomobryomorpha</taxon>
        <taxon>Entomobryoidea</taxon>
        <taxon>Orchesellidae</taxon>
        <taxon>Orchesellinae</taxon>
        <taxon>Orchesella</taxon>
    </lineage>
</organism>
<feature type="domain" description="NF-X1-type" evidence="7">
    <location>
        <begin position="1466"/>
        <end position="1493"/>
    </location>
</feature>
<reference evidence="8 9" key="1">
    <citation type="submission" date="2024-08" db="EMBL/GenBank/DDBJ databases">
        <authorList>
            <person name="Cucini C."/>
            <person name="Frati F."/>
        </authorList>
    </citation>
    <scope>NUCLEOTIDE SEQUENCE [LARGE SCALE GENOMIC DNA]</scope>
</reference>
<sequence length="1702" mass="194710">MEFLETVCASSPAQIINTICDSFHVSKWDEHIDFIVKNKDKDDKLLVKTVILLGETISCDNFVGEVDEEEEQAEWKDREVCEKQVKILTRSCRKDFLELLTSRTSFWSLGKGKLPMEKDELERILVSLHSFCQAVIYKLPYLGKDLLPNLICTAIGILAGSSQQNPSLLQQFSSLQQKIQEINASFESEKEMVVKKGGFTPEFERYLHSKEPPQDFRKIEIVPTLQELLQDKRPFLRPNKIVGPYYSPEHYLDVQFRLLREDFVQPLRKGVEHFLENKEEYLKTKGKQKFKNQQQDASVRIYTGITLDHADNSKEISGKVYLFKLPLEIQRKVNWEKSKKLLPGCLVMLTSDCCETAIFATTLAPHFDQDRNGRENRNKDMDPRRLELSEGILRVAIEKGEEHLEKHLNYIMFECEAYFEAYRHNLAILQKTKALNDESAMGKFIVDANSSIGIPSYLKNYRKNFKSAEKAPLILPFDMLVYGPLSEKNVRYFGQGLRQIVMAQISLTSADAASSAEEWPASLIKTEMGLDENQYDAYKGALTSELSIIQGPPGTGKTFIGLQIVKTLLLNKRMKVGKQSGLPCINLNAVVPDSPILILCYTNHALDQFLELLLKEIPGLDMIRVGGQCKAKMLSGYSLQEKRHKMKMLKISRSEEKFLYSQVMDQEARISTFQSEIQQLENPRGIFCFQNMYSGGRALLKVPRSLRQLLGSGEWLGVHRDVSKSVELELKEMVVKGMERGISTSTAPQKKGKPKRMGENNRYYGDNNKGNYDEDYEMDELLEHRSADGYYHHANLLSIPREEQNQQSYLANCSAADCLEVSRRLDNEIQNRSRRGSPHPRDLYQLEYEKEDYVNRAKILAAIFDLYQCGQLYLPNGDGFLQLQLVQPSNAQDVGEESAEDDDEEDEEEEEEMEYIFTEEYRGRGVHSLNIKERWAVYFKVVEIALDIGRKMMKEMEEDLELLRNKLKEEQQFLDGRLLSKVDVVGMTTTGTAKNQLLLEIAKPQIVVIEEAAEILEAHIVTSLTKDCNQLILIGDHLQLRPSTNVYQLEHKYHMNVSLFERMILNKLTLHTLKTQHRMRPEIADLIVGPIYKELFNHPKVLEYPSVKGVTKNLFFLTHSQLEDTDVELQSKSNFYEANFLCGFTDYLLQQGYKPSQITILTTYTGQMFLLKKLISASCIGVRITCVDNYQGEENDIILLSLVRSNEEDKIGFVGIENRICVSLSRAKHGMFIVGNLESLCKISKTWQKIGEKLEAGRNFGKSLELACFQHGNKTKVSERSHFAPLKLGGCGLKCDMVLACAHRCPLYCHAQDHEQYPCQQRCEKRCEFEHQCHAKCCQKCPPCQTYVLKALVPCGHELAIPCAIDPMFYPCPRVITKELTCELKHSKDVPCHVDVKSVKCEAFVEKMLIRCGHTRVVKCGDPMNLIRCDFEIDHIFPTCKHSRRILCYQKGKVKCRDACGQHLGCGHQCTLSCHVSDDPTHKIYVCREACKRVCILGHACISKHRCYGRCPPCQTLVPKSLECGHEAKLPCHKLPSTHKCTEKIPTKVPCGHEQLVRCGMKVEDFKCKAKCEKKCNFGHLCGVEHACHEKCPPCQTKVMKNLGCYPNHEALLPCHDEGLGYMCMEQVDKELACGHTVKDECYLDPGEILCSELIFRKYLECGHERYVVCFLEEFMLCQQEVCRAKRLETGQLTQKNEKEME</sequence>
<feature type="compositionally biased region" description="Acidic residues" evidence="6">
    <location>
        <begin position="894"/>
        <end position="910"/>
    </location>
</feature>
<feature type="domain" description="NF-X1-type" evidence="7">
    <location>
        <begin position="1301"/>
        <end position="1321"/>
    </location>
</feature>
<keyword evidence="5" id="KW-0175">Coiled coil</keyword>
<dbReference type="Proteomes" id="UP001642540">
    <property type="component" value="Unassembled WGS sequence"/>
</dbReference>
<dbReference type="Gene3D" id="3.40.50.300">
    <property type="entry name" value="P-loop containing nucleotide triphosphate hydrolases"/>
    <property type="match status" value="3"/>
</dbReference>
<dbReference type="PANTHER" id="PTHR10887">
    <property type="entry name" value="DNA2/NAM7 HELICASE FAMILY"/>
    <property type="match status" value="1"/>
</dbReference>
<dbReference type="SMART" id="SM00438">
    <property type="entry name" value="ZnF_NFX"/>
    <property type="match status" value="3"/>
</dbReference>
<gene>
    <name evidence="8" type="ORF">ODALV1_LOCUS29484</name>
</gene>
<feature type="region of interest" description="Disordered" evidence="6">
    <location>
        <begin position="891"/>
        <end position="910"/>
    </location>
</feature>
<evidence type="ECO:0000313" key="9">
    <source>
        <dbReference type="Proteomes" id="UP001642540"/>
    </source>
</evidence>
<dbReference type="InterPro" id="IPR041679">
    <property type="entry name" value="DNA2/NAM7-like_C"/>
</dbReference>
<evidence type="ECO:0000256" key="1">
    <source>
        <dbReference type="ARBA" id="ARBA00022723"/>
    </source>
</evidence>
<dbReference type="InterPro" id="IPR047187">
    <property type="entry name" value="SF1_C_Upf1"/>
</dbReference>
<evidence type="ECO:0000259" key="7">
    <source>
        <dbReference type="SMART" id="SM00438"/>
    </source>
</evidence>
<feature type="coiled-coil region" evidence="5">
    <location>
        <begin position="946"/>
        <end position="973"/>
    </location>
</feature>
<comment type="caution">
    <text evidence="8">The sequence shown here is derived from an EMBL/GenBank/DDBJ whole genome shotgun (WGS) entry which is preliminary data.</text>
</comment>
<evidence type="ECO:0000256" key="5">
    <source>
        <dbReference type="SAM" id="Coils"/>
    </source>
</evidence>
<evidence type="ECO:0000256" key="6">
    <source>
        <dbReference type="SAM" id="MobiDB-lite"/>
    </source>
</evidence>
<name>A0ABP1S4J4_9HEXA</name>
<dbReference type="InterPro" id="IPR057373">
    <property type="entry name" value="ZNFX1"/>
</dbReference>
<feature type="domain" description="NF-X1-type" evidence="7">
    <location>
        <begin position="1524"/>
        <end position="1543"/>
    </location>
</feature>
<accession>A0ABP1S4J4</accession>
<dbReference type="InterPro" id="IPR041677">
    <property type="entry name" value="DNA2/NAM7_AAA_11"/>
</dbReference>
<evidence type="ECO:0000313" key="8">
    <source>
        <dbReference type="EMBL" id="CAL8143346.1"/>
    </source>
</evidence>
<keyword evidence="1" id="KW-0479">Metal-binding</keyword>
<dbReference type="PANTHER" id="PTHR10887:SF341">
    <property type="entry name" value="NFX1-TYPE ZINC FINGER-CONTAINING PROTEIN 1"/>
    <property type="match status" value="1"/>
</dbReference>
<dbReference type="InterPro" id="IPR045055">
    <property type="entry name" value="DNA2/NAM7-like"/>
</dbReference>
<dbReference type="InterPro" id="IPR000967">
    <property type="entry name" value="Znf_NFX1"/>
</dbReference>
<keyword evidence="3" id="KW-0863">Zinc-finger</keyword>
<dbReference type="Pfam" id="PF13087">
    <property type="entry name" value="AAA_12"/>
    <property type="match status" value="1"/>
</dbReference>